<dbReference type="NCBIfam" id="TIGR03625">
    <property type="entry name" value="L3_bact"/>
    <property type="match status" value="1"/>
</dbReference>
<feature type="compositionally biased region" description="Low complexity" evidence="9">
    <location>
        <begin position="46"/>
        <end position="61"/>
    </location>
</feature>
<keyword evidence="6 8" id="KW-0687">Ribonucleoprotein</keyword>
<dbReference type="PANTHER" id="PTHR11229">
    <property type="entry name" value="50S RIBOSOMAL PROTEIN L3"/>
    <property type="match status" value="1"/>
</dbReference>
<reference evidence="10 11" key="1">
    <citation type="journal article" date="2011" name="J. Gen. Appl. Microbiol.">
        <title>Draft genome sequencing of the enigmatic basidiomycete Mixia osmundae.</title>
        <authorList>
            <person name="Nishida H."/>
            <person name="Nagatsuka Y."/>
            <person name="Sugiyama J."/>
        </authorList>
    </citation>
    <scope>NUCLEOTIDE SEQUENCE [LARGE SCALE GENOMIC DNA]</scope>
    <source>
        <strain evidence="11">CBS 9802 / IAM 14324 / JCM 22182 / KY 12970</strain>
    </source>
</reference>
<comment type="subcellular location">
    <subcellularLocation>
        <location evidence="1">Mitochondrion</location>
    </subcellularLocation>
</comment>
<dbReference type="GO" id="GO:0006412">
    <property type="term" value="P:translation"/>
    <property type="evidence" value="ECO:0007669"/>
    <property type="project" value="InterPro"/>
</dbReference>
<dbReference type="EMBL" id="BABT02000029">
    <property type="protein sequence ID" value="GAA94269.1"/>
    <property type="molecule type" value="Genomic_DNA"/>
</dbReference>
<dbReference type="FunFam" id="2.40.30.10:FF:000004">
    <property type="entry name" value="50S ribosomal protein L3"/>
    <property type="match status" value="1"/>
</dbReference>
<proteinExistence type="inferred from homology"/>
<evidence type="ECO:0000313" key="11">
    <source>
        <dbReference type="Proteomes" id="UP000009131"/>
    </source>
</evidence>
<evidence type="ECO:0000256" key="1">
    <source>
        <dbReference type="ARBA" id="ARBA00004173"/>
    </source>
</evidence>
<dbReference type="InterPro" id="IPR019926">
    <property type="entry name" value="Ribosomal_uL3_CS"/>
</dbReference>
<evidence type="ECO:0000256" key="4">
    <source>
        <dbReference type="ARBA" id="ARBA00022980"/>
    </source>
</evidence>
<evidence type="ECO:0000256" key="6">
    <source>
        <dbReference type="ARBA" id="ARBA00023274"/>
    </source>
</evidence>
<dbReference type="AlphaFoldDB" id="G7DUK9"/>
<gene>
    <name evidence="10" type="primary">Mo00918</name>
    <name evidence="10" type="ORF">E5Q_00918</name>
</gene>
<keyword evidence="5" id="KW-0496">Mitochondrion</keyword>
<reference evidence="10 11" key="2">
    <citation type="journal article" date="2012" name="Open Biol.">
        <title>Characteristics of nucleosomes and linker DNA regions on the genome of the basidiomycete Mixia osmundae revealed by mono- and dinucleosome mapping.</title>
        <authorList>
            <person name="Nishida H."/>
            <person name="Kondo S."/>
            <person name="Matsumoto T."/>
            <person name="Suzuki Y."/>
            <person name="Yoshikawa H."/>
            <person name="Taylor T.D."/>
            <person name="Sugiyama J."/>
        </authorList>
    </citation>
    <scope>NUCLEOTIDE SEQUENCE [LARGE SCALE GENOMIC DNA]</scope>
    <source>
        <strain evidence="11">CBS 9802 / IAM 14324 / JCM 22182 / KY 12970</strain>
    </source>
</reference>
<comment type="similarity">
    <text evidence="2 8">Belongs to the universal ribosomal protein uL3 family.</text>
</comment>
<dbReference type="HOGENOM" id="CLU_044142_3_1_1"/>
<evidence type="ECO:0000256" key="9">
    <source>
        <dbReference type="SAM" id="MobiDB-lite"/>
    </source>
</evidence>
<dbReference type="InterPro" id="IPR009000">
    <property type="entry name" value="Transl_B-barrel_sf"/>
</dbReference>
<evidence type="ECO:0000256" key="3">
    <source>
        <dbReference type="ARBA" id="ARBA00022946"/>
    </source>
</evidence>
<dbReference type="Proteomes" id="UP000009131">
    <property type="component" value="Unassembled WGS sequence"/>
</dbReference>
<dbReference type="Gene3D" id="2.40.30.10">
    <property type="entry name" value="Translation factors"/>
    <property type="match status" value="2"/>
</dbReference>
<evidence type="ECO:0000313" key="10">
    <source>
        <dbReference type="EMBL" id="GAA94269.1"/>
    </source>
</evidence>
<dbReference type="SUPFAM" id="SSF50447">
    <property type="entry name" value="Translation proteins"/>
    <property type="match status" value="1"/>
</dbReference>
<comment type="caution">
    <text evidence="10">The sequence shown here is derived from an EMBL/GenBank/DDBJ whole genome shotgun (WGS) entry which is preliminary data.</text>
</comment>
<dbReference type="InParanoid" id="G7DUK9"/>
<dbReference type="PANTHER" id="PTHR11229:SF8">
    <property type="entry name" value="LARGE RIBOSOMAL SUBUNIT PROTEIN UL3M"/>
    <property type="match status" value="1"/>
</dbReference>
<evidence type="ECO:0000256" key="8">
    <source>
        <dbReference type="RuleBase" id="RU003905"/>
    </source>
</evidence>
<evidence type="ECO:0000256" key="2">
    <source>
        <dbReference type="ARBA" id="ARBA00006540"/>
    </source>
</evidence>
<dbReference type="InterPro" id="IPR019927">
    <property type="entry name" value="Ribosomal_uL3_bac/org-type"/>
</dbReference>
<dbReference type="InterPro" id="IPR000597">
    <property type="entry name" value="Ribosomal_uL3"/>
</dbReference>
<feature type="region of interest" description="Disordered" evidence="9">
    <location>
        <begin position="28"/>
        <end position="65"/>
    </location>
</feature>
<keyword evidence="4 8" id="KW-0689">Ribosomal protein</keyword>
<organism evidence="10 11">
    <name type="scientific">Mixia osmundae (strain CBS 9802 / IAM 14324 / JCM 22182 / KY 12970)</name>
    <dbReference type="NCBI Taxonomy" id="764103"/>
    <lineage>
        <taxon>Eukaryota</taxon>
        <taxon>Fungi</taxon>
        <taxon>Dikarya</taxon>
        <taxon>Basidiomycota</taxon>
        <taxon>Pucciniomycotina</taxon>
        <taxon>Mixiomycetes</taxon>
        <taxon>Mixiales</taxon>
        <taxon>Mixiaceae</taxon>
        <taxon>Mixia</taxon>
    </lineage>
</organism>
<sequence>MSMSMLGQAVARCRACLQMQAARSAVSRGKARDLSSSAVHPASPTSISSEGASEAAPSSGSTQELAWDASLDRTGVLARKTGMTALWDDKGQRIPITVLALDDVQVVSTQSEPYPAVQVACTPRSEKTTPRAIRGIFRKAGIDNKMRITEFKTSLTGAQLSPGTTLSAAHFVPGQYLDVQAKTVGKGFQGGMKRWGFRGLRASHGVSVSHRSHGSTGQHQDPGRVFPGKKMAGHMGNRTRTQQNLLLVRIDTALNLLFVKGCVPGHTGTFVRVCDALKKRPFPGNVMGVLRLPFPAGTPELASTMPAVVQLKETTTTPVPSASIIYLIVQRALAL</sequence>
<name>G7DUK9_MIXOS</name>
<dbReference type="GO" id="GO:0003735">
    <property type="term" value="F:structural constituent of ribosome"/>
    <property type="evidence" value="ECO:0007669"/>
    <property type="project" value="InterPro"/>
</dbReference>
<protein>
    <recommendedName>
        <fullName evidence="7">Large ribosomal subunit protein uL3m</fullName>
    </recommendedName>
</protein>
<keyword evidence="11" id="KW-1185">Reference proteome</keyword>
<dbReference type="GO" id="GO:0005762">
    <property type="term" value="C:mitochondrial large ribosomal subunit"/>
    <property type="evidence" value="ECO:0007669"/>
    <property type="project" value="TreeGrafter"/>
</dbReference>
<dbReference type="OrthoDB" id="274683at2759"/>
<dbReference type="PROSITE" id="PS00474">
    <property type="entry name" value="RIBOSOMAL_L3"/>
    <property type="match status" value="1"/>
</dbReference>
<evidence type="ECO:0000256" key="7">
    <source>
        <dbReference type="ARBA" id="ARBA00035209"/>
    </source>
</evidence>
<dbReference type="Pfam" id="PF00297">
    <property type="entry name" value="Ribosomal_L3"/>
    <property type="match status" value="1"/>
</dbReference>
<evidence type="ECO:0000256" key="5">
    <source>
        <dbReference type="ARBA" id="ARBA00023128"/>
    </source>
</evidence>
<dbReference type="STRING" id="764103.G7DUK9"/>
<accession>G7DUK9</accession>
<keyword evidence="3" id="KW-0809">Transit peptide</keyword>
<dbReference type="FunCoup" id="G7DUK9">
    <property type="interactions" value="306"/>
</dbReference>
<dbReference type="eggNOG" id="KOG3141">
    <property type="taxonomic scope" value="Eukaryota"/>
</dbReference>